<dbReference type="AlphaFoldDB" id="A0A367L260"/>
<evidence type="ECO:0000313" key="2">
    <source>
        <dbReference type="Proteomes" id="UP000253664"/>
    </source>
</evidence>
<name>A0A367L260_9HYPO</name>
<gene>
    <name evidence="1" type="ORF">L249_8825</name>
</gene>
<evidence type="ECO:0000313" key="1">
    <source>
        <dbReference type="EMBL" id="RCI08505.1"/>
    </source>
</evidence>
<comment type="caution">
    <text evidence="1">The sequence shown here is derived from an EMBL/GenBank/DDBJ whole genome shotgun (WGS) entry which is preliminary data.</text>
</comment>
<reference evidence="1 2" key="1">
    <citation type="journal article" date="2015" name="BMC Genomics">
        <title>Insights from the genome of Ophiocordyceps polyrhachis-furcata to pathogenicity and host specificity in insect fungi.</title>
        <authorList>
            <person name="Wichadakul D."/>
            <person name="Kobmoo N."/>
            <person name="Ingsriswang S."/>
            <person name="Tangphatsornruang S."/>
            <person name="Chantasingh D."/>
            <person name="Luangsa-ard J.J."/>
            <person name="Eurwilaichitr L."/>
        </authorList>
    </citation>
    <scope>NUCLEOTIDE SEQUENCE [LARGE SCALE GENOMIC DNA]</scope>
    <source>
        <strain evidence="1 2">BCC 54312</strain>
    </source>
</reference>
<accession>A0A367L260</accession>
<dbReference type="Proteomes" id="UP000253664">
    <property type="component" value="Unassembled WGS sequence"/>
</dbReference>
<keyword evidence="2" id="KW-1185">Reference proteome</keyword>
<protein>
    <submittedName>
        <fullName evidence="1">Uncharacterized protein</fullName>
    </submittedName>
</protein>
<organism evidence="1 2">
    <name type="scientific">Ophiocordyceps polyrhachis-furcata BCC 54312</name>
    <dbReference type="NCBI Taxonomy" id="1330021"/>
    <lineage>
        <taxon>Eukaryota</taxon>
        <taxon>Fungi</taxon>
        <taxon>Dikarya</taxon>
        <taxon>Ascomycota</taxon>
        <taxon>Pezizomycotina</taxon>
        <taxon>Sordariomycetes</taxon>
        <taxon>Hypocreomycetidae</taxon>
        <taxon>Hypocreales</taxon>
        <taxon>Ophiocordycipitaceae</taxon>
        <taxon>Ophiocordyceps</taxon>
    </lineage>
</organism>
<proteinExistence type="predicted"/>
<sequence>MTHGQLAKTAVSWQRMAATTARRAEKHYTRGTFSLPLIKTINLLRSIQARRLLSANIEQRGDG</sequence>
<dbReference type="EMBL" id="LKCN02000019">
    <property type="protein sequence ID" value="RCI08505.1"/>
    <property type="molecule type" value="Genomic_DNA"/>
</dbReference>